<dbReference type="InterPro" id="IPR007711">
    <property type="entry name" value="HigB-1"/>
</dbReference>
<dbReference type="Proteomes" id="UP001318301">
    <property type="component" value="Unassembled WGS sequence"/>
</dbReference>
<organism evidence="1 2">
    <name type="scientific">Aquirufa beregesia</name>
    <dbReference type="NCBI Taxonomy" id="2516556"/>
    <lineage>
        <taxon>Bacteria</taxon>
        <taxon>Pseudomonadati</taxon>
        <taxon>Bacteroidota</taxon>
        <taxon>Cytophagia</taxon>
        <taxon>Cytophagales</taxon>
        <taxon>Flectobacillaceae</taxon>
        <taxon>Aquirufa</taxon>
    </lineage>
</organism>
<dbReference type="EMBL" id="SEWW01000002">
    <property type="protein sequence ID" value="NGZ43688.1"/>
    <property type="molecule type" value="Genomic_DNA"/>
</dbReference>
<reference evidence="1 2" key="1">
    <citation type="submission" date="2019-02" db="EMBL/GenBank/DDBJ databases">
        <title>Genome of a new Bacteroidetes strain.</title>
        <authorList>
            <person name="Pitt A."/>
        </authorList>
    </citation>
    <scope>NUCLEOTIDE SEQUENCE [LARGE SCALE GENOMIC DNA]</scope>
    <source>
        <strain evidence="1 2">50C-KIRBA</strain>
    </source>
</reference>
<proteinExistence type="predicted"/>
<dbReference type="RefSeq" id="WP_166229228.1">
    <property type="nucleotide sequence ID" value="NZ_CBCSIJ010000005.1"/>
</dbReference>
<protein>
    <submittedName>
        <fullName evidence="1">Killer suppression protein HigA</fullName>
    </submittedName>
</protein>
<comment type="caution">
    <text evidence="1">The sequence shown here is derived from an EMBL/GenBank/DDBJ whole genome shotgun (WGS) entry which is preliminary data.</text>
</comment>
<evidence type="ECO:0000313" key="1">
    <source>
        <dbReference type="EMBL" id="NGZ43688.1"/>
    </source>
</evidence>
<accession>A0ABX0EUD4</accession>
<dbReference type="SUPFAM" id="SSF143011">
    <property type="entry name" value="RelE-like"/>
    <property type="match status" value="1"/>
</dbReference>
<dbReference type="Pfam" id="PF05015">
    <property type="entry name" value="HigB-like_toxin"/>
    <property type="match status" value="1"/>
</dbReference>
<evidence type="ECO:0000313" key="2">
    <source>
        <dbReference type="Proteomes" id="UP001318301"/>
    </source>
</evidence>
<gene>
    <name evidence="1" type="ORF">EWU23_04285</name>
</gene>
<dbReference type="InterPro" id="IPR035093">
    <property type="entry name" value="RelE/ParE_toxin_dom_sf"/>
</dbReference>
<keyword evidence="2" id="KW-1185">Reference proteome</keyword>
<dbReference type="Gene3D" id="3.30.2310.20">
    <property type="entry name" value="RelE-like"/>
    <property type="match status" value="1"/>
</dbReference>
<sequence length="110" mass="12564">MEILYKSRKLEKQLTDPKEMAKSFGHLARQLNQRLKDLAAAENLAVMRALPAARCHELTGDRKGELAVNVSTNYRLIFEPNHEPIPQKADGGLDWGNVTRIRIIDIEDYH</sequence>
<name>A0ABX0EUD4_9BACT</name>